<dbReference type="EMBL" id="BAMD01000030">
    <property type="protein sequence ID" value="GAF03783.1"/>
    <property type="molecule type" value="Genomic_DNA"/>
</dbReference>
<feature type="transmembrane region" description="Helical" evidence="1">
    <location>
        <begin position="23"/>
        <end position="41"/>
    </location>
</feature>
<sequence length="96" mass="10734">MRLLKEIWICWLIFSASSMSQKLGWTIGGSVTLWLLAFYGFEANVEQSAHTIQGIKYMMSFVPGAAALLSGLAIMFYPLSDQKVEGIINDLELRSK</sequence>
<dbReference type="STRING" id="869213.GCA_000517085_04717"/>
<keyword evidence="1" id="KW-0472">Membrane</keyword>
<name>W7Y7Y9_9BACT</name>
<proteinExistence type="predicted"/>
<reference evidence="2 3" key="1">
    <citation type="journal article" date="2014" name="Genome Announc.">
        <title>Draft Genome Sequence of Cytophaga fermentans JCM 21142T, a Facultative Anaerobe Isolated from Marine Mud.</title>
        <authorList>
            <person name="Starns D."/>
            <person name="Oshima K."/>
            <person name="Suda W."/>
            <person name="Iino T."/>
            <person name="Yuki M."/>
            <person name="Inoue J."/>
            <person name="Kitamura K."/>
            <person name="Iida T."/>
            <person name="Darby A."/>
            <person name="Hattori M."/>
            <person name="Ohkuma M."/>
        </authorList>
    </citation>
    <scope>NUCLEOTIDE SEQUENCE [LARGE SCALE GENOMIC DNA]</scope>
    <source>
        <strain evidence="2 3">JCM 21142</strain>
    </source>
</reference>
<accession>W7Y7Y9</accession>
<protein>
    <submittedName>
        <fullName evidence="2">Glucuronide permease</fullName>
    </submittedName>
</protein>
<keyword evidence="3" id="KW-1185">Reference proteome</keyword>
<dbReference type="Pfam" id="PF13347">
    <property type="entry name" value="MFS_2"/>
    <property type="match status" value="1"/>
</dbReference>
<keyword evidence="1" id="KW-0812">Transmembrane</keyword>
<evidence type="ECO:0000256" key="1">
    <source>
        <dbReference type="SAM" id="Phobius"/>
    </source>
</evidence>
<dbReference type="AlphaFoldDB" id="W7Y7Y9"/>
<feature type="transmembrane region" description="Helical" evidence="1">
    <location>
        <begin position="61"/>
        <end position="79"/>
    </location>
</feature>
<dbReference type="Proteomes" id="UP000019402">
    <property type="component" value="Unassembled WGS sequence"/>
</dbReference>
<keyword evidence="1" id="KW-1133">Transmembrane helix</keyword>
<dbReference type="eggNOG" id="COG2211">
    <property type="taxonomic scope" value="Bacteria"/>
</dbReference>
<evidence type="ECO:0000313" key="2">
    <source>
        <dbReference type="EMBL" id="GAF03783.1"/>
    </source>
</evidence>
<evidence type="ECO:0000313" key="3">
    <source>
        <dbReference type="Proteomes" id="UP000019402"/>
    </source>
</evidence>
<gene>
    <name evidence="2" type="ORF">JCM21142_62465</name>
</gene>
<dbReference type="OrthoDB" id="9764596at2"/>
<organism evidence="2 3">
    <name type="scientific">Saccharicrinis fermentans DSM 9555 = JCM 21142</name>
    <dbReference type="NCBI Taxonomy" id="869213"/>
    <lineage>
        <taxon>Bacteria</taxon>
        <taxon>Pseudomonadati</taxon>
        <taxon>Bacteroidota</taxon>
        <taxon>Bacteroidia</taxon>
        <taxon>Marinilabiliales</taxon>
        <taxon>Marinilabiliaceae</taxon>
        <taxon>Saccharicrinis</taxon>
    </lineage>
</organism>
<comment type="caution">
    <text evidence="2">The sequence shown here is derived from an EMBL/GenBank/DDBJ whole genome shotgun (WGS) entry which is preliminary data.</text>
</comment>